<dbReference type="EMBL" id="JAIQCV010000012">
    <property type="protein sequence ID" value="KAH1038334.1"/>
    <property type="molecule type" value="Genomic_DNA"/>
</dbReference>
<name>A0A9D3UDI7_9ROSI</name>
<evidence type="ECO:0000313" key="2">
    <source>
        <dbReference type="EMBL" id="KAH1038334.1"/>
    </source>
</evidence>
<keyword evidence="1" id="KW-0812">Transmembrane</keyword>
<accession>A0A9D3UDI7</accession>
<proteinExistence type="predicted"/>
<gene>
    <name evidence="2" type="ORF">J1N35_040077</name>
</gene>
<keyword evidence="1" id="KW-1133">Transmembrane helix</keyword>
<sequence length="67" mass="7410">MASIGATGGKKAAISMTALSGKQILRNKDFLFWYVISLLGRKKGYIILIAFLSPRRFDLGTSYIINI</sequence>
<dbReference type="Proteomes" id="UP000828251">
    <property type="component" value="Unassembled WGS sequence"/>
</dbReference>
<evidence type="ECO:0000313" key="3">
    <source>
        <dbReference type="Proteomes" id="UP000828251"/>
    </source>
</evidence>
<keyword evidence="3" id="KW-1185">Reference proteome</keyword>
<dbReference type="AlphaFoldDB" id="A0A9D3UDI7"/>
<reference evidence="2 3" key="1">
    <citation type="journal article" date="2021" name="Plant Biotechnol. J.">
        <title>Multi-omics assisted identification of the key and species-specific regulatory components of drought-tolerant mechanisms in Gossypium stocksii.</title>
        <authorList>
            <person name="Yu D."/>
            <person name="Ke L."/>
            <person name="Zhang D."/>
            <person name="Wu Y."/>
            <person name="Sun Y."/>
            <person name="Mei J."/>
            <person name="Sun J."/>
            <person name="Sun Y."/>
        </authorList>
    </citation>
    <scope>NUCLEOTIDE SEQUENCE [LARGE SCALE GENOMIC DNA]</scope>
    <source>
        <strain evidence="3">cv. E1</strain>
        <tissue evidence="2">Leaf</tissue>
    </source>
</reference>
<organism evidence="2 3">
    <name type="scientific">Gossypium stocksii</name>
    <dbReference type="NCBI Taxonomy" id="47602"/>
    <lineage>
        <taxon>Eukaryota</taxon>
        <taxon>Viridiplantae</taxon>
        <taxon>Streptophyta</taxon>
        <taxon>Embryophyta</taxon>
        <taxon>Tracheophyta</taxon>
        <taxon>Spermatophyta</taxon>
        <taxon>Magnoliopsida</taxon>
        <taxon>eudicotyledons</taxon>
        <taxon>Gunneridae</taxon>
        <taxon>Pentapetalae</taxon>
        <taxon>rosids</taxon>
        <taxon>malvids</taxon>
        <taxon>Malvales</taxon>
        <taxon>Malvaceae</taxon>
        <taxon>Malvoideae</taxon>
        <taxon>Gossypium</taxon>
    </lineage>
</organism>
<feature type="transmembrane region" description="Helical" evidence="1">
    <location>
        <begin position="31"/>
        <end position="52"/>
    </location>
</feature>
<protein>
    <submittedName>
        <fullName evidence="2">Uncharacterized protein</fullName>
    </submittedName>
</protein>
<keyword evidence="1" id="KW-0472">Membrane</keyword>
<comment type="caution">
    <text evidence="2">The sequence shown here is derived from an EMBL/GenBank/DDBJ whole genome shotgun (WGS) entry which is preliminary data.</text>
</comment>
<evidence type="ECO:0000256" key="1">
    <source>
        <dbReference type="SAM" id="Phobius"/>
    </source>
</evidence>